<gene>
    <name evidence="2" type="ORF">HPB48_009586</name>
</gene>
<dbReference type="PANTHER" id="PTHR47272:SF2">
    <property type="entry name" value="PIGGYBAC TRANSPOSABLE ELEMENT-DERIVED PROTEIN 3-LIKE"/>
    <property type="match status" value="1"/>
</dbReference>
<dbReference type="InterPro" id="IPR029526">
    <property type="entry name" value="PGBD"/>
</dbReference>
<dbReference type="OMA" id="HEIKWHH"/>
<reference evidence="2 3" key="1">
    <citation type="journal article" date="2020" name="Cell">
        <title>Large-Scale Comparative Analyses of Tick Genomes Elucidate Their Genetic Diversity and Vector Capacities.</title>
        <authorList>
            <consortium name="Tick Genome and Microbiome Consortium (TIGMIC)"/>
            <person name="Jia N."/>
            <person name="Wang J."/>
            <person name="Shi W."/>
            <person name="Du L."/>
            <person name="Sun Y."/>
            <person name="Zhan W."/>
            <person name="Jiang J.F."/>
            <person name="Wang Q."/>
            <person name="Zhang B."/>
            <person name="Ji P."/>
            <person name="Bell-Sakyi L."/>
            <person name="Cui X.M."/>
            <person name="Yuan T.T."/>
            <person name="Jiang B.G."/>
            <person name="Yang W.F."/>
            <person name="Lam T.T."/>
            <person name="Chang Q.C."/>
            <person name="Ding S.J."/>
            <person name="Wang X.J."/>
            <person name="Zhu J.G."/>
            <person name="Ruan X.D."/>
            <person name="Zhao L."/>
            <person name="Wei J.T."/>
            <person name="Ye R.Z."/>
            <person name="Que T.C."/>
            <person name="Du C.H."/>
            <person name="Zhou Y.H."/>
            <person name="Cheng J.X."/>
            <person name="Dai P.F."/>
            <person name="Guo W.B."/>
            <person name="Han X.H."/>
            <person name="Huang E.J."/>
            <person name="Li L.F."/>
            <person name="Wei W."/>
            <person name="Gao Y.C."/>
            <person name="Liu J.Z."/>
            <person name="Shao H.Z."/>
            <person name="Wang X."/>
            <person name="Wang C.C."/>
            <person name="Yang T.C."/>
            <person name="Huo Q.B."/>
            <person name="Li W."/>
            <person name="Chen H.Y."/>
            <person name="Chen S.E."/>
            <person name="Zhou L.G."/>
            <person name="Ni X.B."/>
            <person name="Tian J.H."/>
            <person name="Sheng Y."/>
            <person name="Liu T."/>
            <person name="Pan Y.S."/>
            <person name="Xia L.Y."/>
            <person name="Li J."/>
            <person name="Zhao F."/>
            <person name="Cao W.C."/>
        </authorList>
    </citation>
    <scope>NUCLEOTIDE SEQUENCE [LARGE SCALE GENOMIC DNA]</scope>
    <source>
        <strain evidence="2">HaeL-2018</strain>
    </source>
</reference>
<evidence type="ECO:0000313" key="2">
    <source>
        <dbReference type="EMBL" id="KAH9360152.1"/>
    </source>
</evidence>
<dbReference type="VEuPathDB" id="VectorBase:HLOH_047330"/>
<accession>A0A9J6FC36</accession>
<evidence type="ECO:0000313" key="3">
    <source>
        <dbReference type="Proteomes" id="UP000821853"/>
    </source>
</evidence>
<name>A0A9J6FC36_HAELO</name>
<protein>
    <recommendedName>
        <fullName evidence="1">PiggyBac transposable element-derived protein domain-containing protein</fullName>
    </recommendedName>
</protein>
<dbReference type="OrthoDB" id="6514910at2759"/>
<sequence length="436" mass="51045">MKEKRFFKLRNNLHIVAEYSDYQSEDRLWKVRPFLELIRKRCLELAVEQECSIDEQMIHFKGQLSIKQYVKGKPSPWGIKVFALCDRSGLLYDFAVYQGENTIPSELKKDYGLCCGVVLHLSKGIPSGCKNQLYFDNYFTSVPLLRQLPHEKIWAAGTVRKNRLGKCPLEAKKVMNKQPRGYSAEYVTKDDDVVVVWKDNNDVSVAANFVGIGHQEDVKRWDKTKREHIFVKPPEILAKYNRGMGGVDKMDFLLSLYRTKIRSKKWTLRAIFHFVDLFVCNSWLEYLRKNAQTPRSKLLDLLLFRLQIAEALISSVPNARKRGRPSYEAEEVPTNVPHEKKARFQRPCLDARYDGVDHWPEARDQALPSRCKYEGFTGRSRVFCKKCKVPHCMTKDRNYYHKFHTRKTLLIPDLHNAMYTIVYMLVKNKLFLCFAQ</sequence>
<organism evidence="2 3">
    <name type="scientific">Haemaphysalis longicornis</name>
    <name type="common">Bush tick</name>
    <dbReference type="NCBI Taxonomy" id="44386"/>
    <lineage>
        <taxon>Eukaryota</taxon>
        <taxon>Metazoa</taxon>
        <taxon>Ecdysozoa</taxon>
        <taxon>Arthropoda</taxon>
        <taxon>Chelicerata</taxon>
        <taxon>Arachnida</taxon>
        <taxon>Acari</taxon>
        <taxon>Parasitiformes</taxon>
        <taxon>Ixodida</taxon>
        <taxon>Ixodoidea</taxon>
        <taxon>Ixodidae</taxon>
        <taxon>Haemaphysalinae</taxon>
        <taxon>Haemaphysalis</taxon>
    </lineage>
</organism>
<comment type="caution">
    <text evidence="2">The sequence shown here is derived from an EMBL/GenBank/DDBJ whole genome shotgun (WGS) entry which is preliminary data.</text>
</comment>
<keyword evidence="3" id="KW-1185">Reference proteome</keyword>
<feature type="domain" description="PiggyBac transposable element-derived protein" evidence="1">
    <location>
        <begin position="1"/>
        <end position="283"/>
    </location>
</feature>
<proteinExistence type="predicted"/>
<dbReference type="Pfam" id="PF13843">
    <property type="entry name" value="DDE_Tnp_1_7"/>
    <property type="match status" value="1"/>
</dbReference>
<dbReference type="Proteomes" id="UP000821853">
    <property type="component" value="Chromosome 1"/>
</dbReference>
<dbReference type="PANTHER" id="PTHR47272">
    <property type="entry name" value="DDE_TNP_1_7 DOMAIN-CONTAINING PROTEIN"/>
    <property type="match status" value="1"/>
</dbReference>
<dbReference type="AlphaFoldDB" id="A0A9J6FC36"/>
<dbReference type="EMBL" id="JABSTR010000001">
    <property type="protein sequence ID" value="KAH9360152.1"/>
    <property type="molecule type" value="Genomic_DNA"/>
</dbReference>
<evidence type="ECO:0000259" key="1">
    <source>
        <dbReference type="Pfam" id="PF13843"/>
    </source>
</evidence>